<feature type="domain" description="Carboxylesterase type B" evidence="4">
    <location>
        <begin position="25"/>
        <end position="541"/>
    </location>
</feature>
<reference evidence="5" key="1">
    <citation type="submission" date="2020-06" db="EMBL/GenBank/DDBJ databases">
        <title>Draft genome sequences of strains closely related to Aspergillus parafelis and Aspergillus hiratsukae.</title>
        <authorList>
            <person name="Dos Santos R.A.C."/>
            <person name="Rivero-Menendez O."/>
            <person name="Steenwyk J.L."/>
            <person name="Mead M.E."/>
            <person name="Goldman G.H."/>
            <person name="Alastruey-Izquierdo A."/>
            <person name="Rokas A."/>
        </authorList>
    </citation>
    <scope>NUCLEOTIDE SEQUENCE</scope>
    <source>
        <strain evidence="5">CNM-CM5793</strain>
        <strain evidence="6">CNM-CM6106</strain>
    </source>
</reference>
<dbReference type="GO" id="GO:0016787">
    <property type="term" value="F:hydrolase activity"/>
    <property type="evidence" value="ECO:0007669"/>
    <property type="project" value="UniProtKB-KW"/>
</dbReference>
<dbReference type="AlphaFoldDB" id="A0A8H6PD73"/>
<dbReference type="InterPro" id="IPR019826">
    <property type="entry name" value="Carboxylesterase_B_AS"/>
</dbReference>
<keyword evidence="3" id="KW-0732">Signal</keyword>
<evidence type="ECO:0000256" key="2">
    <source>
        <dbReference type="ARBA" id="ARBA00022801"/>
    </source>
</evidence>
<evidence type="ECO:0000313" key="7">
    <source>
        <dbReference type="Proteomes" id="UP000630445"/>
    </source>
</evidence>
<name>A0A8H6PD73_9EURO</name>
<dbReference type="Proteomes" id="UP000630445">
    <property type="component" value="Unassembled WGS sequence"/>
</dbReference>
<evidence type="ECO:0000256" key="1">
    <source>
        <dbReference type="ARBA" id="ARBA00005964"/>
    </source>
</evidence>
<dbReference type="EMBL" id="JACBAF010002129">
    <property type="protein sequence ID" value="KAF7166847.1"/>
    <property type="molecule type" value="Genomic_DNA"/>
</dbReference>
<comment type="caution">
    <text evidence="5">The sequence shown here is derived from an EMBL/GenBank/DDBJ whole genome shotgun (WGS) entry which is preliminary data.</text>
</comment>
<comment type="similarity">
    <text evidence="1 3">Belongs to the type-B carboxylesterase/lipase family.</text>
</comment>
<dbReference type="Gene3D" id="3.40.50.1820">
    <property type="entry name" value="alpha/beta hydrolase"/>
    <property type="match status" value="1"/>
</dbReference>
<keyword evidence="7" id="KW-1185">Reference proteome</keyword>
<dbReference type="Proteomes" id="UP000662466">
    <property type="component" value="Unassembled WGS sequence"/>
</dbReference>
<dbReference type="InterPro" id="IPR029058">
    <property type="entry name" value="AB_hydrolase_fold"/>
</dbReference>
<accession>A0A8H6PD73</accession>
<keyword evidence="2 3" id="KW-0378">Hydrolase</keyword>
<dbReference type="SUPFAM" id="SSF53474">
    <property type="entry name" value="alpha/beta-Hydrolases"/>
    <property type="match status" value="1"/>
</dbReference>
<dbReference type="PANTHER" id="PTHR11559">
    <property type="entry name" value="CARBOXYLESTERASE"/>
    <property type="match status" value="1"/>
</dbReference>
<dbReference type="PROSITE" id="PS00122">
    <property type="entry name" value="CARBOXYLESTERASE_B_1"/>
    <property type="match status" value="1"/>
</dbReference>
<proteinExistence type="inferred from homology"/>
<feature type="chain" id="PRO_5035334159" description="Carboxylic ester hydrolase" evidence="3">
    <location>
        <begin position="18"/>
        <end position="575"/>
    </location>
</feature>
<dbReference type="EMBL" id="JACBAD010001944">
    <property type="protein sequence ID" value="KAF7126184.1"/>
    <property type="molecule type" value="Genomic_DNA"/>
</dbReference>
<gene>
    <name evidence="5" type="ORF">CNMCM5793_002606</name>
    <name evidence="6" type="ORF">CNMCM6106_002514</name>
</gene>
<evidence type="ECO:0000259" key="4">
    <source>
        <dbReference type="Pfam" id="PF00135"/>
    </source>
</evidence>
<evidence type="ECO:0000313" key="5">
    <source>
        <dbReference type="EMBL" id="KAF7126184.1"/>
    </source>
</evidence>
<sequence>MKLLAASFIALCAVGNAAPSCVSNPKVHVRNGTYVGVRNENYQQDFFLGMPYAQQPVGNLRFRLPQSLNESWEGERDAKEYSPICVGYGTDSIWYPMSEACLTINVIRGSSVDENSKLPVGVWIHGGGFYMGSGSDQRYNMSAIVANSYEIGKPFIAVSFNYRLSGWGFLSSQEVVDSGITNLGLRDQRLALHWIQENIAAFGGDPAKVTIWGESAGGMSVGYHLTAYDGRDDGLFRGAIMQSGGSIGVFPPSYTVYQGSYDGLVSQVKCSDAEDTLQCLREVPFETLNAALNGTGGTPRYSFSPVVDGDLIPDRGSVSLREHKYVKVPIIAGTNTDEGTGFGPRGINTTEQFYEYLTGFLERFPSLSLDLLTMKIDGKYGGQTRLPDKVAKQILRLYPDDPCQGIPEYLGCERVPEMGYQWRRTNAYAGDVMMHANRRFQCEAWAETSTPAYCYRFNVHSADVPLIMGATHFEEVAFVFHNLEGLGYHYGKPFEGTPELYKQLSKLMTSMWASFIHDLDPNSGIQNSPVHWDPYGRRKPVDLLFDANVTSHMEPDTWRKKGIAYINSQADVYDR</sequence>
<dbReference type="FunFam" id="3.40.50.1820:FF:000292">
    <property type="entry name" value="Carboxylic ester hydrolase"/>
    <property type="match status" value="1"/>
</dbReference>
<feature type="signal peptide" evidence="3">
    <location>
        <begin position="1"/>
        <end position="17"/>
    </location>
</feature>
<organism evidence="5 7">
    <name type="scientific">Aspergillus hiratsukae</name>
    <dbReference type="NCBI Taxonomy" id="1194566"/>
    <lineage>
        <taxon>Eukaryota</taxon>
        <taxon>Fungi</taxon>
        <taxon>Dikarya</taxon>
        <taxon>Ascomycota</taxon>
        <taxon>Pezizomycotina</taxon>
        <taxon>Eurotiomycetes</taxon>
        <taxon>Eurotiomycetidae</taxon>
        <taxon>Eurotiales</taxon>
        <taxon>Aspergillaceae</taxon>
        <taxon>Aspergillus</taxon>
        <taxon>Aspergillus subgen. Fumigati</taxon>
    </lineage>
</organism>
<dbReference type="InterPro" id="IPR002018">
    <property type="entry name" value="CarbesteraseB"/>
</dbReference>
<evidence type="ECO:0000313" key="6">
    <source>
        <dbReference type="EMBL" id="KAF7166847.1"/>
    </source>
</evidence>
<dbReference type="Pfam" id="PF00135">
    <property type="entry name" value="COesterase"/>
    <property type="match status" value="1"/>
</dbReference>
<dbReference type="InterPro" id="IPR050309">
    <property type="entry name" value="Type-B_Carboxylest/Lipase"/>
</dbReference>
<dbReference type="OrthoDB" id="408631at2759"/>
<protein>
    <recommendedName>
        <fullName evidence="3">Carboxylic ester hydrolase</fullName>
        <ecNumber evidence="3">3.1.1.-</ecNumber>
    </recommendedName>
</protein>
<dbReference type="EC" id="3.1.1.-" evidence="3"/>
<evidence type="ECO:0000256" key="3">
    <source>
        <dbReference type="RuleBase" id="RU361235"/>
    </source>
</evidence>